<protein>
    <submittedName>
        <fullName evidence="3">Uncharacterized protein</fullName>
    </submittedName>
</protein>
<feature type="transmembrane region" description="Helical" evidence="2">
    <location>
        <begin position="152"/>
        <end position="173"/>
    </location>
</feature>
<organism evidence="3 4">
    <name type="scientific">Lasiosphaeria ovina</name>
    <dbReference type="NCBI Taxonomy" id="92902"/>
    <lineage>
        <taxon>Eukaryota</taxon>
        <taxon>Fungi</taxon>
        <taxon>Dikarya</taxon>
        <taxon>Ascomycota</taxon>
        <taxon>Pezizomycotina</taxon>
        <taxon>Sordariomycetes</taxon>
        <taxon>Sordariomycetidae</taxon>
        <taxon>Sordariales</taxon>
        <taxon>Lasiosphaeriaceae</taxon>
        <taxon>Lasiosphaeria</taxon>
    </lineage>
</organism>
<evidence type="ECO:0000256" key="1">
    <source>
        <dbReference type="SAM" id="MobiDB-lite"/>
    </source>
</evidence>
<evidence type="ECO:0000256" key="2">
    <source>
        <dbReference type="SAM" id="Phobius"/>
    </source>
</evidence>
<gene>
    <name evidence="3" type="ORF">B0T24DRAFT_638338</name>
</gene>
<keyword evidence="4" id="KW-1185">Reference proteome</keyword>
<keyword evidence="2" id="KW-0472">Membrane</keyword>
<feature type="compositionally biased region" description="Low complexity" evidence="1">
    <location>
        <begin position="73"/>
        <end position="91"/>
    </location>
</feature>
<dbReference type="Proteomes" id="UP001287356">
    <property type="component" value="Unassembled WGS sequence"/>
</dbReference>
<feature type="transmembrane region" description="Helical" evidence="2">
    <location>
        <begin position="34"/>
        <end position="53"/>
    </location>
</feature>
<comment type="caution">
    <text evidence="3">The sequence shown here is derived from an EMBL/GenBank/DDBJ whole genome shotgun (WGS) entry which is preliminary data.</text>
</comment>
<reference evidence="3" key="1">
    <citation type="journal article" date="2023" name="Mol. Phylogenet. Evol.">
        <title>Genome-scale phylogeny and comparative genomics of the fungal order Sordariales.</title>
        <authorList>
            <person name="Hensen N."/>
            <person name="Bonometti L."/>
            <person name="Westerberg I."/>
            <person name="Brannstrom I.O."/>
            <person name="Guillou S."/>
            <person name="Cros-Aarteil S."/>
            <person name="Calhoun S."/>
            <person name="Haridas S."/>
            <person name="Kuo A."/>
            <person name="Mondo S."/>
            <person name="Pangilinan J."/>
            <person name="Riley R."/>
            <person name="LaButti K."/>
            <person name="Andreopoulos B."/>
            <person name="Lipzen A."/>
            <person name="Chen C."/>
            <person name="Yan M."/>
            <person name="Daum C."/>
            <person name="Ng V."/>
            <person name="Clum A."/>
            <person name="Steindorff A."/>
            <person name="Ohm R.A."/>
            <person name="Martin F."/>
            <person name="Silar P."/>
            <person name="Natvig D.O."/>
            <person name="Lalanne C."/>
            <person name="Gautier V."/>
            <person name="Ament-Velasquez S.L."/>
            <person name="Kruys A."/>
            <person name="Hutchinson M.I."/>
            <person name="Powell A.J."/>
            <person name="Barry K."/>
            <person name="Miller A.N."/>
            <person name="Grigoriev I.V."/>
            <person name="Debuchy R."/>
            <person name="Gladieux P."/>
            <person name="Hiltunen Thoren M."/>
            <person name="Johannesson H."/>
        </authorList>
    </citation>
    <scope>NUCLEOTIDE SEQUENCE</scope>
    <source>
        <strain evidence="3">CBS 958.72</strain>
    </source>
</reference>
<keyword evidence="2" id="KW-0812">Transmembrane</keyword>
<feature type="region of interest" description="Disordered" evidence="1">
    <location>
        <begin position="58"/>
        <end position="91"/>
    </location>
</feature>
<keyword evidence="2" id="KW-1133">Transmembrane helix</keyword>
<dbReference type="EMBL" id="JAULSN010000008">
    <property type="protein sequence ID" value="KAK3366259.1"/>
    <property type="molecule type" value="Genomic_DNA"/>
</dbReference>
<proteinExistence type="predicted"/>
<name>A0AAE0JXP3_9PEZI</name>
<reference evidence="3" key="2">
    <citation type="submission" date="2023-06" db="EMBL/GenBank/DDBJ databases">
        <authorList>
            <consortium name="Lawrence Berkeley National Laboratory"/>
            <person name="Haridas S."/>
            <person name="Hensen N."/>
            <person name="Bonometti L."/>
            <person name="Westerberg I."/>
            <person name="Brannstrom I.O."/>
            <person name="Guillou S."/>
            <person name="Cros-Aarteil S."/>
            <person name="Calhoun S."/>
            <person name="Kuo A."/>
            <person name="Mondo S."/>
            <person name="Pangilinan J."/>
            <person name="Riley R."/>
            <person name="Labutti K."/>
            <person name="Andreopoulos B."/>
            <person name="Lipzen A."/>
            <person name="Chen C."/>
            <person name="Yanf M."/>
            <person name="Daum C."/>
            <person name="Ng V."/>
            <person name="Clum A."/>
            <person name="Steindorff A."/>
            <person name="Ohm R."/>
            <person name="Martin F."/>
            <person name="Silar P."/>
            <person name="Natvig D."/>
            <person name="Lalanne C."/>
            <person name="Gautier V."/>
            <person name="Ament-Velasquez S.L."/>
            <person name="Kruys A."/>
            <person name="Hutchinson M.I."/>
            <person name="Powell A.J."/>
            <person name="Barry K."/>
            <person name="Miller A.N."/>
            <person name="Grigoriev I.V."/>
            <person name="Debuchy R."/>
            <person name="Gladieux P."/>
            <person name="Thoren M.H."/>
            <person name="Johannesson H."/>
        </authorList>
    </citation>
    <scope>NUCLEOTIDE SEQUENCE</scope>
    <source>
        <strain evidence="3">CBS 958.72</strain>
    </source>
</reference>
<evidence type="ECO:0000313" key="4">
    <source>
        <dbReference type="Proteomes" id="UP001287356"/>
    </source>
</evidence>
<feature type="transmembrane region" description="Helical" evidence="2">
    <location>
        <begin position="116"/>
        <end position="140"/>
    </location>
</feature>
<sequence>MAEARKLRIVTAATFVPALPLCIASGVLSNEPLPAVGLVPLAFSAAAGVFLALQKQTRRSRHRRHGSDRDVEPAASVYSSSSSEAGHESLVPGRQELARGAQAPPESEYTPFTHPIVVFLADAVLAAAIMAVLVCTWISVPDYSRQRPQLAILGTYATFPLLTNFIIHLYLALSELAAGLALKALVQRAAWQAVPPNCPHCGERVRPDRLPTIPWAESVSAPTLPPFPNISVPRLSIPSVKLPAGPSFNFKGPSEWTMPTWLTGQKRNQGYAPLLVSQDAADPDDDVDHGAYRASAASAVGPSYGAIDAGPAGSTSPVVEAVVVGKNKKGKSTSSLALIGDE</sequence>
<accession>A0AAE0JXP3</accession>
<dbReference type="AlphaFoldDB" id="A0AAE0JXP3"/>
<evidence type="ECO:0000313" key="3">
    <source>
        <dbReference type="EMBL" id="KAK3366259.1"/>
    </source>
</evidence>